<dbReference type="InterPro" id="IPR019478">
    <property type="entry name" value="Sirohaem_synthase_dimer_dom"/>
</dbReference>
<dbReference type="UniPathway" id="UPA00262">
    <property type="reaction ID" value="UER00222"/>
</dbReference>
<feature type="domain" description="Sirohaem synthase dimerisation" evidence="7">
    <location>
        <begin position="151"/>
        <end position="204"/>
    </location>
</feature>
<evidence type="ECO:0000256" key="4">
    <source>
        <dbReference type="ARBA" id="ARBA00023027"/>
    </source>
</evidence>
<evidence type="ECO:0000259" key="7">
    <source>
        <dbReference type="Pfam" id="PF10414"/>
    </source>
</evidence>
<evidence type="ECO:0000256" key="1">
    <source>
        <dbReference type="ARBA" id="ARBA00005010"/>
    </source>
</evidence>
<evidence type="ECO:0000313" key="9">
    <source>
        <dbReference type="EMBL" id="SMB94165.1"/>
    </source>
</evidence>
<dbReference type="Pfam" id="PF13241">
    <property type="entry name" value="NAD_binding_7"/>
    <property type="match status" value="1"/>
</dbReference>
<evidence type="ECO:0000256" key="5">
    <source>
        <dbReference type="ARBA" id="ARBA00023244"/>
    </source>
</evidence>
<dbReference type="InterPro" id="IPR042518">
    <property type="entry name" value="SirC_C"/>
</dbReference>
<reference evidence="9 10" key="1">
    <citation type="submission" date="2017-04" db="EMBL/GenBank/DDBJ databases">
        <authorList>
            <person name="Afonso C.L."/>
            <person name="Miller P.J."/>
            <person name="Scott M.A."/>
            <person name="Spackman E."/>
            <person name="Goraichik I."/>
            <person name="Dimitrov K.M."/>
            <person name="Suarez D.L."/>
            <person name="Swayne D.E."/>
        </authorList>
    </citation>
    <scope>NUCLEOTIDE SEQUENCE [LARGE SCALE GENOMIC DNA]</scope>
    <source>
        <strain evidence="9 10">DSM 11270</strain>
    </source>
</reference>
<dbReference type="InterPro" id="IPR036291">
    <property type="entry name" value="NAD(P)-bd_dom_sf"/>
</dbReference>
<dbReference type="Proteomes" id="UP000192731">
    <property type="component" value="Unassembled WGS sequence"/>
</dbReference>
<feature type="domain" description="Siroheme synthase central" evidence="8">
    <location>
        <begin position="122"/>
        <end position="144"/>
    </location>
</feature>
<evidence type="ECO:0000256" key="2">
    <source>
        <dbReference type="ARBA" id="ARBA00012400"/>
    </source>
</evidence>
<comment type="pathway">
    <text evidence="1">Porphyrin-containing compound metabolism; siroheme biosynthesis; sirohydrochlorin from precorrin-2: step 1/1.</text>
</comment>
<dbReference type="InterPro" id="IPR028161">
    <property type="entry name" value="Met8-like"/>
</dbReference>
<dbReference type="STRING" id="656914.SAMN00017405_0159"/>
<dbReference type="Gene3D" id="3.40.50.720">
    <property type="entry name" value="NAD(P)-binding Rossmann-like Domain"/>
    <property type="match status" value="1"/>
</dbReference>
<evidence type="ECO:0000256" key="6">
    <source>
        <dbReference type="ARBA" id="ARBA00047561"/>
    </source>
</evidence>
<dbReference type="SUPFAM" id="SSF75615">
    <property type="entry name" value="Siroheme synthase middle domains-like"/>
    <property type="match status" value="1"/>
</dbReference>
<evidence type="ECO:0000259" key="8">
    <source>
        <dbReference type="Pfam" id="PF14824"/>
    </source>
</evidence>
<dbReference type="SUPFAM" id="SSF51735">
    <property type="entry name" value="NAD(P)-binding Rossmann-fold domains"/>
    <property type="match status" value="1"/>
</dbReference>
<name>A0A1W1VLA0_DESTI</name>
<keyword evidence="5" id="KW-0627">Porphyrin biosynthesis</keyword>
<dbReference type="GO" id="GO:0019354">
    <property type="term" value="P:siroheme biosynthetic process"/>
    <property type="evidence" value="ECO:0007669"/>
    <property type="project" value="UniProtKB-UniPathway"/>
</dbReference>
<sequence length="210" mass="23855">MELYPISLNVKNKKCVVVGGGNVAERKVKSLLACSANIYVISPQITKNIEDLSLYKKISWLKEEFAPNLIHDSFLVIAATNNRIINEEISKYCEKNNILVNVIDSMENSNFIVNATMKQNDLVISVSTSGKSPALARKIKEELKLKYGKEYGILLEILGETRELVKANISDENLRKEFFTKVIDTEILDLIKQEKVIEAKRRVKSWLLSH</sequence>
<dbReference type="InterPro" id="IPR006367">
    <property type="entry name" value="Sirohaem_synthase_N"/>
</dbReference>
<dbReference type="NCBIfam" id="TIGR01470">
    <property type="entry name" value="cysG_Nterm"/>
    <property type="match status" value="1"/>
</dbReference>
<dbReference type="EMBL" id="FWWT01000022">
    <property type="protein sequence ID" value="SMB94165.1"/>
    <property type="molecule type" value="Genomic_DNA"/>
</dbReference>
<protein>
    <recommendedName>
        <fullName evidence="2">precorrin-2 dehydrogenase</fullName>
        <ecNumber evidence="2">1.3.1.76</ecNumber>
    </recommendedName>
</protein>
<organism evidence="9 10">
    <name type="scientific">Desulfonispora thiosulfatigenes DSM 11270</name>
    <dbReference type="NCBI Taxonomy" id="656914"/>
    <lineage>
        <taxon>Bacteria</taxon>
        <taxon>Bacillati</taxon>
        <taxon>Bacillota</taxon>
        <taxon>Clostridia</taxon>
        <taxon>Eubacteriales</taxon>
        <taxon>Peptococcaceae</taxon>
        <taxon>Desulfonispora</taxon>
    </lineage>
</organism>
<comment type="catalytic activity">
    <reaction evidence="6">
        <text>precorrin-2 + NAD(+) = sirohydrochlorin + NADH + 2 H(+)</text>
        <dbReference type="Rhea" id="RHEA:15613"/>
        <dbReference type="ChEBI" id="CHEBI:15378"/>
        <dbReference type="ChEBI" id="CHEBI:57540"/>
        <dbReference type="ChEBI" id="CHEBI:57945"/>
        <dbReference type="ChEBI" id="CHEBI:58351"/>
        <dbReference type="ChEBI" id="CHEBI:58827"/>
        <dbReference type="EC" id="1.3.1.76"/>
    </reaction>
</comment>
<keyword evidence="4" id="KW-0520">NAD</keyword>
<dbReference type="PANTHER" id="PTHR35330:SF1">
    <property type="entry name" value="SIROHEME BIOSYNTHESIS PROTEIN MET8"/>
    <property type="match status" value="1"/>
</dbReference>
<dbReference type="EC" id="1.3.1.76" evidence="2"/>
<keyword evidence="10" id="KW-1185">Reference proteome</keyword>
<dbReference type="Pfam" id="PF10414">
    <property type="entry name" value="CysG_dimeriser"/>
    <property type="match status" value="1"/>
</dbReference>
<dbReference type="PANTHER" id="PTHR35330">
    <property type="entry name" value="SIROHEME BIOSYNTHESIS PROTEIN MET8"/>
    <property type="match status" value="1"/>
</dbReference>
<dbReference type="Gene3D" id="1.10.8.610">
    <property type="entry name" value="SirC, precorrin-2 dehydrogenase, C-terminal helical domain-like"/>
    <property type="match status" value="1"/>
</dbReference>
<keyword evidence="3" id="KW-0560">Oxidoreductase</keyword>
<dbReference type="Pfam" id="PF14824">
    <property type="entry name" value="Sirohm_synth_M"/>
    <property type="match status" value="1"/>
</dbReference>
<gene>
    <name evidence="9" type="ORF">SAMN00017405_0159</name>
</gene>
<dbReference type="GO" id="GO:0043115">
    <property type="term" value="F:precorrin-2 dehydrogenase activity"/>
    <property type="evidence" value="ECO:0007669"/>
    <property type="project" value="UniProtKB-EC"/>
</dbReference>
<accession>A0A1W1VLA0</accession>
<dbReference type="AlphaFoldDB" id="A0A1W1VLA0"/>
<dbReference type="InterPro" id="IPR028281">
    <property type="entry name" value="Sirohaem_synthase_central"/>
</dbReference>
<proteinExistence type="predicted"/>
<evidence type="ECO:0000256" key="3">
    <source>
        <dbReference type="ARBA" id="ARBA00023002"/>
    </source>
</evidence>
<evidence type="ECO:0000313" key="10">
    <source>
        <dbReference type="Proteomes" id="UP000192731"/>
    </source>
</evidence>
<dbReference type="GO" id="GO:0004325">
    <property type="term" value="F:ferrochelatase activity"/>
    <property type="evidence" value="ECO:0007669"/>
    <property type="project" value="InterPro"/>
</dbReference>